<sequence>MSLLRELHKNKSIYAMALPGLLFLLVFAYLPMVGHVIAFKKFSVSKGIWGERMERLQ</sequence>
<name>A0A9X4KE87_9BACL</name>
<reference evidence="2 3" key="1">
    <citation type="submission" date="2022-10" db="EMBL/GenBank/DDBJ databases">
        <title>Comparative genomic analysis of Cohnella hashimotonis sp. nov., isolated from the International Space Station.</title>
        <authorList>
            <person name="Simpson A."/>
            <person name="Venkateswaran K."/>
        </authorList>
    </citation>
    <scope>NUCLEOTIDE SEQUENCE [LARGE SCALE GENOMIC DNA]</scope>
    <source>
        <strain evidence="2 3">DSM 18997</strain>
    </source>
</reference>
<keyword evidence="1" id="KW-0472">Membrane</keyword>
<comment type="caution">
    <text evidence="2">The sequence shown here is derived from an EMBL/GenBank/DDBJ whole genome shotgun (WGS) entry which is preliminary data.</text>
</comment>
<gene>
    <name evidence="2" type="ORF">OMP38_06455</name>
</gene>
<evidence type="ECO:0000313" key="2">
    <source>
        <dbReference type="EMBL" id="MDG0790529.1"/>
    </source>
</evidence>
<keyword evidence="1" id="KW-1133">Transmembrane helix</keyword>
<dbReference type="Proteomes" id="UP001153387">
    <property type="component" value="Unassembled WGS sequence"/>
</dbReference>
<proteinExistence type="predicted"/>
<evidence type="ECO:0008006" key="4">
    <source>
        <dbReference type="Google" id="ProtNLM"/>
    </source>
</evidence>
<protein>
    <recommendedName>
        <fullName evidence="4">Sugar ABC transporter permease</fullName>
    </recommendedName>
</protein>
<organism evidence="2 3">
    <name type="scientific">Cohnella ginsengisoli</name>
    <dbReference type="NCBI Taxonomy" id="425004"/>
    <lineage>
        <taxon>Bacteria</taxon>
        <taxon>Bacillati</taxon>
        <taxon>Bacillota</taxon>
        <taxon>Bacilli</taxon>
        <taxon>Bacillales</taxon>
        <taxon>Paenibacillaceae</taxon>
        <taxon>Cohnella</taxon>
    </lineage>
</organism>
<evidence type="ECO:0000256" key="1">
    <source>
        <dbReference type="SAM" id="Phobius"/>
    </source>
</evidence>
<accession>A0A9X4KE87</accession>
<dbReference type="AlphaFoldDB" id="A0A9X4KE87"/>
<evidence type="ECO:0000313" key="3">
    <source>
        <dbReference type="Proteomes" id="UP001153387"/>
    </source>
</evidence>
<dbReference type="RefSeq" id="WP_277564349.1">
    <property type="nucleotide sequence ID" value="NZ_JAPDHZ010000002.1"/>
</dbReference>
<feature type="transmembrane region" description="Helical" evidence="1">
    <location>
        <begin position="12"/>
        <end position="32"/>
    </location>
</feature>
<keyword evidence="1" id="KW-0812">Transmembrane</keyword>
<keyword evidence="3" id="KW-1185">Reference proteome</keyword>
<dbReference type="EMBL" id="JAPDHZ010000002">
    <property type="protein sequence ID" value="MDG0790529.1"/>
    <property type="molecule type" value="Genomic_DNA"/>
</dbReference>